<reference evidence="4" key="1">
    <citation type="submission" date="2022-11" db="UniProtKB">
        <authorList>
            <consortium name="WormBaseParasite"/>
        </authorList>
    </citation>
    <scope>IDENTIFICATION</scope>
</reference>
<sequence>ESQIIYYVSLLAYGCFKEFILLKRMQPQLYYILVQIWNLQCVTIICSLIFLCQGKCIRRHKSQFSAKSATKSEQSDAGMFASTKMPSMKPPGQTSSNGQNIPAPENPIEQSKEQKCAQMEKNAENKENSFKKKEAGQENIEKEQMKGNAIKNEKQISKSCRSQQKSGKESEKTLPLMKTQSFVADTLNKTSKCDENDKTKSSFDVKSLMEKDYHNMPNKGATGGIIGGKKLRSHYSIIKPISKISLATTAVEVLPKPAAKDLSGIDDLPLPLADDENPTQLSVSIKMKDDDDTGENVEELKEDVEKSSDE</sequence>
<evidence type="ECO:0000256" key="1">
    <source>
        <dbReference type="SAM" id="MobiDB-lite"/>
    </source>
</evidence>
<proteinExistence type="predicted"/>
<dbReference type="Proteomes" id="UP000887569">
    <property type="component" value="Unplaced"/>
</dbReference>
<accession>A0A915BC96</accession>
<feature type="transmembrane region" description="Helical" evidence="2">
    <location>
        <begin position="29"/>
        <end position="52"/>
    </location>
</feature>
<evidence type="ECO:0000256" key="2">
    <source>
        <dbReference type="SAM" id="Phobius"/>
    </source>
</evidence>
<evidence type="ECO:0000313" key="3">
    <source>
        <dbReference type="Proteomes" id="UP000887569"/>
    </source>
</evidence>
<evidence type="ECO:0000313" key="4">
    <source>
        <dbReference type="WBParaSite" id="PgR034_g033_t04"/>
    </source>
</evidence>
<protein>
    <submittedName>
        <fullName evidence="4">Uncharacterized protein</fullName>
    </submittedName>
</protein>
<keyword evidence="3" id="KW-1185">Reference proteome</keyword>
<feature type="compositionally biased region" description="Acidic residues" evidence="1">
    <location>
        <begin position="290"/>
        <end position="302"/>
    </location>
</feature>
<feature type="region of interest" description="Disordered" evidence="1">
    <location>
        <begin position="75"/>
        <end position="177"/>
    </location>
</feature>
<keyword evidence="2" id="KW-0812">Transmembrane</keyword>
<keyword evidence="2" id="KW-0472">Membrane</keyword>
<dbReference type="WBParaSite" id="PgR034_g033_t04">
    <property type="protein sequence ID" value="PgR034_g033_t04"/>
    <property type="gene ID" value="PgR034_g033"/>
</dbReference>
<name>A0A915BC96_PARUN</name>
<dbReference type="AlphaFoldDB" id="A0A915BC96"/>
<feature type="region of interest" description="Disordered" evidence="1">
    <location>
        <begin position="258"/>
        <end position="310"/>
    </location>
</feature>
<keyword evidence="2" id="KW-1133">Transmembrane helix</keyword>
<organism evidence="3 4">
    <name type="scientific">Parascaris univalens</name>
    <name type="common">Nematode worm</name>
    <dbReference type="NCBI Taxonomy" id="6257"/>
    <lineage>
        <taxon>Eukaryota</taxon>
        <taxon>Metazoa</taxon>
        <taxon>Ecdysozoa</taxon>
        <taxon>Nematoda</taxon>
        <taxon>Chromadorea</taxon>
        <taxon>Rhabditida</taxon>
        <taxon>Spirurina</taxon>
        <taxon>Ascaridomorpha</taxon>
        <taxon>Ascaridoidea</taxon>
        <taxon>Ascarididae</taxon>
        <taxon>Parascaris</taxon>
    </lineage>
</organism>
<feature type="compositionally biased region" description="Basic and acidic residues" evidence="1">
    <location>
        <begin position="121"/>
        <end position="156"/>
    </location>
</feature>